<accession>A0A0F4NJE9</accession>
<dbReference type="SUPFAM" id="SSF56935">
    <property type="entry name" value="Porins"/>
    <property type="match status" value="1"/>
</dbReference>
<gene>
    <name evidence="2" type="ORF">TW81_13795</name>
</gene>
<dbReference type="PATRIC" id="fig|579748.3.peg.2852"/>
<keyword evidence="1" id="KW-0732">Signal</keyword>
<evidence type="ECO:0000313" key="3">
    <source>
        <dbReference type="Proteomes" id="UP000033673"/>
    </source>
</evidence>
<sequence length="153" mass="17134">MKTTLSLSVLLFACPLFAAELPLLPSQQTTSPHKIFLSTENDQNDFDSWKIDGGYSYNLFDKVDLYVGARLNNSNKVNETGFLSGVSYQLTPRVSLQSTLHSYSDATVTNRKESNVAAEVSSRMKLTDNLDVHATLDYQEWQKGLEIGLGFRF</sequence>
<name>A0A0F4NJE9_9VIBR</name>
<evidence type="ECO:0000313" key="2">
    <source>
        <dbReference type="EMBL" id="KJY82176.1"/>
    </source>
</evidence>
<evidence type="ECO:0000256" key="1">
    <source>
        <dbReference type="SAM" id="SignalP"/>
    </source>
</evidence>
<organism evidence="2 3">
    <name type="scientific">Vibrio galatheae</name>
    <dbReference type="NCBI Taxonomy" id="579748"/>
    <lineage>
        <taxon>Bacteria</taxon>
        <taxon>Pseudomonadati</taxon>
        <taxon>Pseudomonadota</taxon>
        <taxon>Gammaproteobacteria</taxon>
        <taxon>Vibrionales</taxon>
        <taxon>Vibrionaceae</taxon>
        <taxon>Vibrio</taxon>
    </lineage>
</organism>
<dbReference type="PIRSF" id="PIRSF028680">
    <property type="entry name" value="UCP028680"/>
    <property type="match status" value="1"/>
</dbReference>
<dbReference type="Proteomes" id="UP000033673">
    <property type="component" value="Unassembled WGS sequence"/>
</dbReference>
<proteinExistence type="predicted"/>
<comment type="caution">
    <text evidence="2">The sequence shown here is derived from an EMBL/GenBank/DDBJ whole genome shotgun (WGS) entry which is preliminary data.</text>
</comment>
<reference evidence="2 3" key="1">
    <citation type="journal article" date="2015" name="BMC Genomics">
        <title>Genome mining reveals unlocked bioactive potential of marine Gram-negative bacteria.</title>
        <authorList>
            <person name="Machado H."/>
            <person name="Sonnenschein E.C."/>
            <person name="Melchiorsen J."/>
            <person name="Gram L."/>
        </authorList>
    </citation>
    <scope>NUCLEOTIDE SEQUENCE [LARGE SCALE GENOMIC DNA]</scope>
    <source>
        <strain evidence="2 3">S2757</strain>
    </source>
</reference>
<dbReference type="EMBL" id="JXXV01000025">
    <property type="protein sequence ID" value="KJY82176.1"/>
    <property type="molecule type" value="Genomic_DNA"/>
</dbReference>
<feature type="signal peptide" evidence="1">
    <location>
        <begin position="1"/>
        <end position="18"/>
    </location>
</feature>
<feature type="chain" id="PRO_5002472946" evidence="1">
    <location>
        <begin position="19"/>
        <end position="153"/>
    </location>
</feature>
<dbReference type="InterPro" id="IPR016895">
    <property type="entry name" value="UCP028680"/>
</dbReference>
<keyword evidence="3" id="KW-1185">Reference proteome</keyword>
<protein>
    <submittedName>
        <fullName evidence="2">Uncharacterized protein</fullName>
    </submittedName>
</protein>
<dbReference type="RefSeq" id="WP_045956316.1">
    <property type="nucleotide sequence ID" value="NZ_JXXV01000025.1"/>
</dbReference>
<dbReference type="AlphaFoldDB" id="A0A0F4NJE9"/>